<keyword evidence="7" id="KW-1133">Transmembrane helix</keyword>
<keyword evidence="3" id="KW-1003">Cell membrane</keyword>
<dbReference type="Proteomes" id="UP001430360">
    <property type="component" value="Unassembled WGS sequence"/>
</dbReference>
<dbReference type="SUPFAM" id="SSF54631">
    <property type="entry name" value="CBS-domain pair"/>
    <property type="match status" value="1"/>
</dbReference>
<evidence type="ECO:0000256" key="1">
    <source>
        <dbReference type="ARBA" id="ARBA00004651"/>
    </source>
</evidence>
<organism evidence="9 10">
    <name type="scientific">Luteimonas fraxinea</name>
    <dbReference type="NCBI Taxonomy" id="2901869"/>
    <lineage>
        <taxon>Bacteria</taxon>
        <taxon>Pseudomonadati</taxon>
        <taxon>Pseudomonadota</taxon>
        <taxon>Gammaproteobacteria</taxon>
        <taxon>Lysobacterales</taxon>
        <taxon>Lysobacteraceae</taxon>
        <taxon>Luteimonas</taxon>
    </lineage>
</organism>
<keyword evidence="4" id="KW-0677">Repeat</keyword>
<evidence type="ECO:0000256" key="7">
    <source>
        <dbReference type="SAM" id="Phobius"/>
    </source>
</evidence>
<dbReference type="RefSeq" id="WP_232134076.1">
    <property type="nucleotide sequence ID" value="NZ_CP089507.1"/>
</dbReference>
<gene>
    <name evidence="9" type="ORF">LTT95_01090</name>
</gene>
<feature type="transmembrane region" description="Helical" evidence="7">
    <location>
        <begin position="83"/>
        <end position="101"/>
    </location>
</feature>
<evidence type="ECO:0000256" key="2">
    <source>
        <dbReference type="ARBA" id="ARBA00006337"/>
    </source>
</evidence>
<feature type="transmembrane region" description="Helical" evidence="7">
    <location>
        <begin position="55"/>
        <end position="77"/>
    </location>
</feature>
<evidence type="ECO:0000256" key="4">
    <source>
        <dbReference type="ARBA" id="ARBA00022737"/>
    </source>
</evidence>
<dbReference type="Gene3D" id="3.10.580.10">
    <property type="entry name" value="CBS-domain"/>
    <property type="match status" value="1"/>
</dbReference>
<comment type="subcellular location">
    <subcellularLocation>
        <location evidence="1">Cell membrane</location>
        <topology evidence="1">Multi-pass membrane protein</topology>
    </subcellularLocation>
</comment>
<proteinExistence type="inferred from homology"/>
<feature type="transmembrane region" description="Helical" evidence="7">
    <location>
        <begin position="153"/>
        <end position="171"/>
    </location>
</feature>
<dbReference type="InterPro" id="IPR005496">
    <property type="entry name" value="Integral_membrane_TerC"/>
</dbReference>
<dbReference type="InterPro" id="IPR036318">
    <property type="entry name" value="FAD-bd_PCMH-like_sf"/>
</dbReference>
<dbReference type="SMART" id="SM01091">
    <property type="entry name" value="CorC_HlyC"/>
    <property type="match status" value="1"/>
</dbReference>
<accession>A0ABS8UA77</accession>
<feature type="transmembrane region" description="Helical" evidence="7">
    <location>
        <begin position="121"/>
        <end position="141"/>
    </location>
</feature>
<dbReference type="InterPro" id="IPR044751">
    <property type="entry name" value="Ion_transp-like_CBS"/>
</dbReference>
<dbReference type="Pfam" id="PF03741">
    <property type="entry name" value="TerC"/>
    <property type="match status" value="1"/>
</dbReference>
<keyword evidence="7" id="KW-0472">Membrane</keyword>
<keyword evidence="10" id="KW-1185">Reference proteome</keyword>
<keyword evidence="5 6" id="KW-0129">CBS domain</keyword>
<feature type="domain" description="CBS" evidence="8">
    <location>
        <begin position="303"/>
        <end position="362"/>
    </location>
</feature>
<evidence type="ECO:0000313" key="9">
    <source>
        <dbReference type="EMBL" id="MCD9095538.1"/>
    </source>
</evidence>
<dbReference type="Pfam" id="PF03471">
    <property type="entry name" value="CorC_HlyC"/>
    <property type="match status" value="1"/>
</dbReference>
<dbReference type="SMART" id="SM00116">
    <property type="entry name" value="CBS"/>
    <property type="match status" value="2"/>
</dbReference>
<dbReference type="PANTHER" id="PTHR22777">
    <property type="entry name" value="HEMOLYSIN-RELATED"/>
    <property type="match status" value="1"/>
</dbReference>
<sequence>MEWLSDPTIWMGLATLVVLEIILGIDNLVFIAILADKLPPEQRDKARVIGLSLALLMRLVLLALVAWIAGLITPLFTVWGNDFSGRDLILLIGGVFLLFKATMELHERLEGQQSQTSTKRVYASFGVVLTQIVVLDAVFSLDSVITAVGMVDHLGVMYAAVTIAMAVMLLASKPLTNFVNKHPTVVVLCLGFLLMIGFSLVAEGLGFKIPKGYLYAAIAFSILVEAFNQWSRFNRERHAQQLPFRQRTADAVLRLLGTRPTAHVEDGAIDVPQGEGEERLEAAEHDMIRSVLTLAERPVSSVMTVRSDIEWIDATRGIEHATARLIESPHTRLLVCDGELDQMLGIVQSGDLLSSVLQGRALNVTDFVREPLVVPEGTSTLRVLEQIRAHPIPLAVVVDEYGSLEGMVTANDLLATIAGDLVDTQDADYAASRGDDGIWLVDGSMSLQDLEQTTGIVLPREATYVTLSGLVLHLLDRMPVEGDTVTVGAWLLQVESLERRRVGKLRIAPVPDEG</sequence>
<dbReference type="CDD" id="cd04590">
    <property type="entry name" value="CBS_pair_CorC_HlyC_assoc"/>
    <property type="match status" value="1"/>
</dbReference>
<protein>
    <submittedName>
        <fullName evidence="9">TerC family protein</fullName>
    </submittedName>
</protein>
<evidence type="ECO:0000256" key="3">
    <source>
        <dbReference type="ARBA" id="ARBA00022475"/>
    </source>
</evidence>
<feature type="domain" description="CBS" evidence="8">
    <location>
        <begin position="367"/>
        <end position="424"/>
    </location>
</feature>
<reference evidence="9" key="1">
    <citation type="submission" date="2021-12" db="EMBL/GenBank/DDBJ databases">
        <authorList>
            <person name="Ulrich A."/>
        </authorList>
    </citation>
    <scope>NUCLEOTIDE SEQUENCE</scope>
    <source>
        <strain evidence="9">A1P009</strain>
    </source>
</reference>
<dbReference type="SUPFAM" id="SSF56176">
    <property type="entry name" value="FAD-binding/transporter-associated domain-like"/>
    <property type="match status" value="1"/>
</dbReference>
<dbReference type="InterPro" id="IPR000644">
    <property type="entry name" value="CBS_dom"/>
</dbReference>
<keyword evidence="7" id="KW-0812">Transmembrane</keyword>
<dbReference type="EMBL" id="JAJQKU010000001">
    <property type="protein sequence ID" value="MCD9095538.1"/>
    <property type="molecule type" value="Genomic_DNA"/>
</dbReference>
<evidence type="ECO:0000256" key="5">
    <source>
        <dbReference type="ARBA" id="ARBA00023122"/>
    </source>
</evidence>
<dbReference type="Pfam" id="PF00571">
    <property type="entry name" value="CBS"/>
    <property type="match status" value="1"/>
</dbReference>
<comment type="caution">
    <text evidence="9">The sequence shown here is derived from an EMBL/GenBank/DDBJ whole genome shotgun (WGS) entry which is preliminary data.</text>
</comment>
<reference evidence="9" key="2">
    <citation type="journal article" date="2022" name="Syst. Appl. Microbiol.">
        <title>Physiological and genomic characterisation of Luteimonas fraxinea sp. nov., a bacterial species associated with trees tolerant to ash dieback.</title>
        <authorList>
            <person name="Ulrich K."/>
            <person name="Becker R."/>
            <person name="Behrendt U."/>
            <person name="Kube M."/>
            <person name="Schneck V."/>
            <person name="Ulrich A."/>
        </authorList>
    </citation>
    <scope>NUCLEOTIDE SEQUENCE</scope>
    <source>
        <strain evidence="9">A1P009</strain>
    </source>
</reference>
<dbReference type="PANTHER" id="PTHR22777:SF30">
    <property type="entry name" value="UPF0053 PROTEIN YEGH"/>
    <property type="match status" value="1"/>
</dbReference>
<dbReference type="InterPro" id="IPR046342">
    <property type="entry name" value="CBS_dom_sf"/>
</dbReference>
<dbReference type="InterPro" id="IPR016169">
    <property type="entry name" value="FAD-bd_PCMH_sub2"/>
</dbReference>
<evidence type="ECO:0000313" key="10">
    <source>
        <dbReference type="Proteomes" id="UP001430360"/>
    </source>
</evidence>
<name>A0ABS8UA77_9GAMM</name>
<feature type="transmembrane region" description="Helical" evidence="7">
    <location>
        <begin position="12"/>
        <end position="34"/>
    </location>
</feature>
<dbReference type="PROSITE" id="PS51371">
    <property type="entry name" value="CBS"/>
    <property type="match status" value="2"/>
</dbReference>
<comment type="similarity">
    <text evidence="2">Belongs to the UPF0053 family.</text>
</comment>
<evidence type="ECO:0000256" key="6">
    <source>
        <dbReference type="PROSITE-ProRule" id="PRU00703"/>
    </source>
</evidence>
<dbReference type="InterPro" id="IPR005170">
    <property type="entry name" value="Transptr-assoc_dom"/>
</dbReference>
<dbReference type="Gene3D" id="3.30.465.10">
    <property type="match status" value="1"/>
</dbReference>
<evidence type="ECO:0000259" key="8">
    <source>
        <dbReference type="PROSITE" id="PS51371"/>
    </source>
</evidence>
<feature type="transmembrane region" description="Helical" evidence="7">
    <location>
        <begin position="183"/>
        <end position="201"/>
    </location>
</feature>